<keyword evidence="4 5" id="KW-0472">Membrane</keyword>
<protein>
    <submittedName>
        <fullName evidence="6">Phage holin family protein</fullName>
    </submittedName>
</protein>
<feature type="transmembrane region" description="Helical" evidence="5">
    <location>
        <begin position="71"/>
        <end position="90"/>
    </location>
</feature>
<feature type="transmembrane region" description="Helical" evidence="5">
    <location>
        <begin position="29"/>
        <end position="50"/>
    </location>
</feature>
<dbReference type="InterPro" id="IPR006480">
    <property type="entry name" value="Phage_holin_4_1"/>
</dbReference>
<accession>A0ABV1E7S3</accession>
<comment type="subcellular location">
    <subcellularLocation>
        <location evidence="1">Membrane</location>
        <topology evidence="1">Multi-pass membrane protein</topology>
    </subcellularLocation>
</comment>
<evidence type="ECO:0000313" key="6">
    <source>
        <dbReference type="EMBL" id="MEQ2442496.1"/>
    </source>
</evidence>
<reference evidence="6 7" key="1">
    <citation type="submission" date="2024-03" db="EMBL/GenBank/DDBJ databases">
        <title>Human intestinal bacterial collection.</title>
        <authorList>
            <person name="Pauvert C."/>
            <person name="Hitch T.C.A."/>
            <person name="Clavel T."/>
        </authorList>
    </citation>
    <scope>NUCLEOTIDE SEQUENCE [LARGE SCALE GENOMIC DNA]</scope>
    <source>
        <strain evidence="6 7">CLA-AP-H29</strain>
    </source>
</reference>
<keyword evidence="2 5" id="KW-0812">Transmembrane</keyword>
<keyword evidence="7" id="KW-1185">Reference proteome</keyword>
<comment type="caution">
    <text evidence="6">The sequence shown here is derived from an EMBL/GenBank/DDBJ whole genome shotgun (WGS) entry which is preliminary data.</text>
</comment>
<dbReference type="Pfam" id="PF05105">
    <property type="entry name" value="Phage_holin_4_1"/>
    <property type="match status" value="1"/>
</dbReference>
<gene>
    <name evidence="6" type="ORF">WMO64_03330</name>
</gene>
<dbReference type="EMBL" id="JBBMFK010000004">
    <property type="protein sequence ID" value="MEQ2442496.1"/>
    <property type="molecule type" value="Genomic_DNA"/>
</dbReference>
<organism evidence="6 7">
    <name type="scientific">Pseudoflavonifractor intestinihominis</name>
    <dbReference type="NCBI Taxonomy" id="3133171"/>
    <lineage>
        <taxon>Bacteria</taxon>
        <taxon>Bacillati</taxon>
        <taxon>Bacillota</taxon>
        <taxon>Clostridia</taxon>
        <taxon>Eubacteriales</taxon>
        <taxon>Oscillospiraceae</taxon>
        <taxon>Pseudoflavonifractor</taxon>
    </lineage>
</organism>
<dbReference type="RefSeq" id="WP_349231006.1">
    <property type="nucleotide sequence ID" value="NZ_JBBMFK010000004.1"/>
</dbReference>
<evidence type="ECO:0000256" key="5">
    <source>
        <dbReference type="SAM" id="Phobius"/>
    </source>
</evidence>
<evidence type="ECO:0000256" key="4">
    <source>
        <dbReference type="ARBA" id="ARBA00023136"/>
    </source>
</evidence>
<name>A0ABV1E7S3_9FIRM</name>
<dbReference type="NCBIfam" id="TIGR01593">
    <property type="entry name" value="holin_tox_secr"/>
    <property type="match status" value="1"/>
</dbReference>
<keyword evidence="3 5" id="KW-1133">Transmembrane helix</keyword>
<evidence type="ECO:0000256" key="2">
    <source>
        <dbReference type="ARBA" id="ARBA00022692"/>
    </source>
</evidence>
<dbReference type="Proteomes" id="UP001464378">
    <property type="component" value="Unassembled WGS sequence"/>
</dbReference>
<proteinExistence type="predicted"/>
<sequence length="168" mass="18016">MENIFAAFADKANLIWGAVLTGMSYAFGAHWPLFAFFFVLNVVDYVYGVLKARATDTMSSAKGAKGIIKKVSYWVLIALAFGVSCVFIDVGTVLGLDLSFLQLIGWFILAIYIINELTSIVENMVALGVDVPDILLKGLAAAKTAVDEAGNKVVPADDSGVQSKTKNE</sequence>
<evidence type="ECO:0000313" key="7">
    <source>
        <dbReference type="Proteomes" id="UP001464378"/>
    </source>
</evidence>
<evidence type="ECO:0000256" key="1">
    <source>
        <dbReference type="ARBA" id="ARBA00004141"/>
    </source>
</evidence>
<evidence type="ECO:0000256" key="3">
    <source>
        <dbReference type="ARBA" id="ARBA00022989"/>
    </source>
</evidence>
<feature type="transmembrane region" description="Helical" evidence="5">
    <location>
        <begin position="96"/>
        <end position="114"/>
    </location>
</feature>